<comment type="caution">
    <text evidence="2">The sequence shown here is derived from an EMBL/GenBank/DDBJ whole genome shotgun (WGS) entry which is preliminary data.</text>
</comment>
<keyword evidence="3" id="KW-1185">Reference proteome</keyword>
<evidence type="ECO:0000313" key="3">
    <source>
        <dbReference type="Proteomes" id="UP001454086"/>
    </source>
</evidence>
<dbReference type="InterPro" id="IPR051246">
    <property type="entry name" value="WDR48"/>
</dbReference>
<dbReference type="Pfam" id="PF09479">
    <property type="entry name" value="Flg_new"/>
    <property type="match status" value="2"/>
</dbReference>
<dbReference type="InterPro" id="IPR006626">
    <property type="entry name" value="PbH1"/>
</dbReference>
<protein>
    <submittedName>
        <fullName evidence="2">InlB B-repeat-containing protein</fullName>
    </submittedName>
</protein>
<dbReference type="InterPro" id="IPR011050">
    <property type="entry name" value="Pectin_lyase_fold/virulence"/>
</dbReference>
<dbReference type="NCBIfam" id="TIGR02543">
    <property type="entry name" value="List_Bact_rpt"/>
    <property type="match status" value="1"/>
</dbReference>
<name>A0ABV1D4E0_9FIRM</name>
<dbReference type="InterPro" id="IPR012334">
    <property type="entry name" value="Pectin_lyas_fold"/>
</dbReference>
<reference evidence="2 3" key="1">
    <citation type="submission" date="2024-03" db="EMBL/GenBank/DDBJ databases">
        <title>Human intestinal bacterial collection.</title>
        <authorList>
            <person name="Pauvert C."/>
            <person name="Hitch T.C.A."/>
            <person name="Clavel T."/>
        </authorList>
    </citation>
    <scope>NUCLEOTIDE SEQUENCE [LARGE SCALE GENOMIC DNA]</scope>
    <source>
        <strain evidence="2 3">CLA-SR-H021</strain>
    </source>
</reference>
<organism evidence="2 3">
    <name type="scientific">Enterocloster hominis</name>
    <name type="common">ex Hitch et al. 2024</name>
    <dbReference type="NCBI Taxonomy" id="1917870"/>
    <lineage>
        <taxon>Bacteria</taxon>
        <taxon>Bacillati</taxon>
        <taxon>Bacillota</taxon>
        <taxon>Clostridia</taxon>
        <taxon>Lachnospirales</taxon>
        <taxon>Lachnospiraceae</taxon>
        <taxon>Enterocloster</taxon>
    </lineage>
</organism>
<gene>
    <name evidence="2" type="ORF">WMQ36_09775</name>
</gene>
<dbReference type="Gene3D" id="2.160.20.10">
    <property type="entry name" value="Single-stranded right-handed beta-helix, Pectin lyase-like"/>
    <property type="match status" value="1"/>
</dbReference>
<dbReference type="PANTHER" id="PTHR19862">
    <property type="entry name" value="WD REPEAT-CONTAINING PROTEIN 48"/>
    <property type="match status" value="1"/>
</dbReference>
<evidence type="ECO:0000256" key="1">
    <source>
        <dbReference type="ARBA" id="ARBA00004196"/>
    </source>
</evidence>
<accession>A0ABV1D4E0</accession>
<sequence length="1000" mass="103579">MAQVSSQAQLAAALRNQEPFIQITDDFTLTSQINILYDVTIESLMDETHTIYKAPEYNSYLFRIQNGGILRLAHTIIDGQSQYHDQASAAARSLIYVTGGALYLDEGVILKNNISYGAGGGVLLYNGGSYTNQFHMTGNARITGCSSRTNGGGVSISLSSQDDMVSISDKAMIDHNSANHGGGVYFYPAIMGLGGTLSVSGNVQVTDNTASSTGGGIYFSGYQDGNSAPSLLSLDGTLIISGNTAVHGAAVYFYGVNDGDRMSVKGGVSITENTAVNNGGGICYRAPSGSADLVIDNSSITHNTGGTGGGIYLLSDSGGTMALLETVISDNTAQNGASGSGGGIWFQNDSIDRPVIISLNETRIIRNTATEEGGGIRLFGGPGSFSFRMSKCSVSDNSAVKNGGGLLMSSAGGITDILETTIMGNTAGGSGGGFYYANSLKGTSSQIFITNDTITGNMAGREGGGLRFSSSLGAVITDITDSVVSGNIADSNSGGGIWHGGTSDKLTLHGTTSVSGNSSYEGNGGGIYFNSDVGTLILMDQVKITGNHADGRASSFGNHGGGICVVPGNVTISGQAEIADNSALLYGGGISAAEQSRIDFISGSIHDNRSLRYGGAVYNHGGSIFTMGGGSILDNQAVYGGGFYNNADGQLLINGGTVSRNSADVGGGIYNAVQSSATLSASVSFGGEGANTAALYAPGIYNQGDFYTEGLRDVTNGVYISSRSAVVRIEGPLISGSKIQIDNSGYVSPNEAGTAIVIGEASPPYAELTDDDRDAFLKPPSDFEGWEIRLSDDSSQILLAPIQYTIRYGNLMGASNSNPDTYQVTDPDIILSTPGPVSGYRFTGWFDAMEGGNQVTRIVQGTMGDITLYARWEKVYLIITYDANDDNGPAACGIPLPESFQEGQEIIINDSLPVRPCYVFAGWNTRPDGSGIGYSPGEIIDSLSGDIILYAVWEISCCPGLPPCCPLLPPCYPGLPPCCPPLPSCCPGLTSCCPPAMPCR</sequence>
<comment type="subcellular location">
    <subcellularLocation>
        <location evidence="1">Cell envelope</location>
    </subcellularLocation>
</comment>
<dbReference type="InterPro" id="IPR042229">
    <property type="entry name" value="Listeria/Bacterioides_rpt_sf"/>
</dbReference>
<proteinExistence type="predicted"/>
<dbReference type="Gene3D" id="2.60.40.4270">
    <property type="entry name" value="Listeria-Bacteroides repeat domain"/>
    <property type="match status" value="2"/>
</dbReference>
<dbReference type="SMART" id="SM00710">
    <property type="entry name" value="PbH1"/>
    <property type="match status" value="13"/>
</dbReference>
<dbReference type="InterPro" id="IPR013378">
    <property type="entry name" value="InlB-like_B-rpt"/>
</dbReference>
<evidence type="ECO:0000313" key="2">
    <source>
        <dbReference type="EMBL" id="MEQ2425259.1"/>
    </source>
</evidence>
<dbReference type="EMBL" id="JBBMFM010000028">
    <property type="protein sequence ID" value="MEQ2425259.1"/>
    <property type="molecule type" value="Genomic_DNA"/>
</dbReference>
<dbReference type="SUPFAM" id="SSF51126">
    <property type="entry name" value="Pectin lyase-like"/>
    <property type="match status" value="2"/>
</dbReference>
<dbReference type="PANTHER" id="PTHR19862:SF14">
    <property type="entry name" value="WD REPEAT-CONTAINING PROTEIN 48"/>
    <property type="match status" value="1"/>
</dbReference>
<dbReference type="Proteomes" id="UP001454086">
    <property type="component" value="Unassembled WGS sequence"/>
</dbReference>
<dbReference type="RefSeq" id="WP_008723117.1">
    <property type="nucleotide sequence ID" value="NZ_JBBMFM010000028.1"/>
</dbReference>